<dbReference type="FunFam" id="2.30.30.40:FF:000022">
    <property type="entry name" value="Tyrosine-protein kinase"/>
    <property type="match status" value="1"/>
</dbReference>
<keyword evidence="5 13" id="KW-0547">Nucleotide-binding</keyword>
<evidence type="ECO:0000256" key="4">
    <source>
        <dbReference type="ARBA" id="ARBA00022707"/>
    </source>
</evidence>
<dbReference type="InterPro" id="IPR017441">
    <property type="entry name" value="Protein_kinase_ATP_BS"/>
</dbReference>
<dbReference type="Pfam" id="PF00018">
    <property type="entry name" value="SH3_1"/>
    <property type="match status" value="1"/>
</dbReference>
<evidence type="ECO:0000259" key="15">
    <source>
        <dbReference type="PROSITE" id="PS50001"/>
    </source>
</evidence>
<keyword evidence="4" id="KW-0519">Myristate</keyword>
<keyword evidence="2" id="KW-0597">Phosphoprotein</keyword>
<evidence type="ECO:0000259" key="17">
    <source>
        <dbReference type="PROSITE" id="PS50011"/>
    </source>
</evidence>
<evidence type="ECO:0000256" key="3">
    <source>
        <dbReference type="ARBA" id="ARBA00022679"/>
    </source>
</evidence>
<dbReference type="Gene3D" id="2.30.30.40">
    <property type="entry name" value="SH3 Domains"/>
    <property type="match status" value="1"/>
</dbReference>
<evidence type="ECO:0000313" key="18">
    <source>
        <dbReference type="EMBL" id="KAG8451249.1"/>
    </source>
</evidence>
<accession>A0A8T2K1K9</accession>
<keyword evidence="1 12" id="KW-0728">SH3 domain</keyword>
<evidence type="ECO:0000256" key="8">
    <source>
        <dbReference type="ARBA" id="ARBA00023137"/>
    </source>
</evidence>
<evidence type="ECO:0000256" key="13">
    <source>
        <dbReference type="PROSITE-ProRule" id="PRU10141"/>
    </source>
</evidence>
<dbReference type="PANTHER" id="PTHR24418">
    <property type="entry name" value="TYROSINE-PROTEIN KINASE"/>
    <property type="match status" value="1"/>
</dbReference>
<keyword evidence="3 14" id="KW-0808">Transferase</keyword>
<reference evidence="18" key="1">
    <citation type="thesis" date="2020" institute="ProQuest LLC" country="789 East Eisenhower Parkway, Ann Arbor, MI, USA">
        <title>Comparative Genomics and Chromosome Evolution.</title>
        <authorList>
            <person name="Mudd A.B."/>
        </authorList>
    </citation>
    <scope>NUCLEOTIDE SEQUENCE</scope>
    <source>
        <strain evidence="18">Female2</strain>
        <tissue evidence="18">Blood</tissue>
    </source>
</reference>
<dbReference type="AlphaFoldDB" id="A0A8T2K1K9"/>
<evidence type="ECO:0000256" key="6">
    <source>
        <dbReference type="ARBA" id="ARBA00022777"/>
    </source>
</evidence>
<dbReference type="InterPro" id="IPR008266">
    <property type="entry name" value="Tyr_kinase_AS"/>
</dbReference>
<keyword evidence="9" id="KW-0449">Lipoprotein</keyword>
<keyword evidence="7 13" id="KW-0067">ATP-binding</keyword>
<dbReference type="SUPFAM" id="SSF55550">
    <property type="entry name" value="SH2 domain"/>
    <property type="match status" value="1"/>
</dbReference>
<dbReference type="SMART" id="SM00252">
    <property type="entry name" value="SH2"/>
    <property type="match status" value="1"/>
</dbReference>
<dbReference type="OrthoDB" id="4062651at2759"/>
<evidence type="ECO:0000256" key="9">
    <source>
        <dbReference type="ARBA" id="ARBA00023288"/>
    </source>
</evidence>
<dbReference type="Gene3D" id="3.30.200.20">
    <property type="entry name" value="Phosphorylase Kinase, domain 1"/>
    <property type="match status" value="1"/>
</dbReference>
<feature type="binding site" evidence="13">
    <location>
        <position position="285"/>
    </location>
    <ligand>
        <name>ATP</name>
        <dbReference type="ChEBI" id="CHEBI:30616"/>
    </ligand>
</feature>
<dbReference type="CDD" id="cd14203">
    <property type="entry name" value="PTKc_Src_Fyn_like"/>
    <property type="match status" value="1"/>
</dbReference>
<keyword evidence="6 14" id="KW-0418">Kinase</keyword>
<dbReference type="PRINTS" id="PR00109">
    <property type="entry name" value="TYRKINASE"/>
</dbReference>
<dbReference type="SMART" id="SM00326">
    <property type="entry name" value="SH3"/>
    <property type="match status" value="1"/>
</dbReference>
<dbReference type="Proteomes" id="UP000812440">
    <property type="component" value="Chromosome 2"/>
</dbReference>
<dbReference type="InterPro" id="IPR020635">
    <property type="entry name" value="Tyr_kinase_cat_dom"/>
</dbReference>
<comment type="similarity">
    <text evidence="14">Belongs to the protein kinase superfamily. Tyr protein kinase family.</text>
</comment>
<organism evidence="18 19">
    <name type="scientific">Hymenochirus boettgeri</name>
    <name type="common">Congo dwarf clawed frog</name>
    <dbReference type="NCBI Taxonomy" id="247094"/>
    <lineage>
        <taxon>Eukaryota</taxon>
        <taxon>Metazoa</taxon>
        <taxon>Chordata</taxon>
        <taxon>Craniata</taxon>
        <taxon>Vertebrata</taxon>
        <taxon>Euteleostomi</taxon>
        <taxon>Amphibia</taxon>
        <taxon>Batrachia</taxon>
        <taxon>Anura</taxon>
        <taxon>Pipoidea</taxon>
        <taxon>Pipidae</taxon>
        <taxon>Pipinae</taxon>
        <taxon>Hymenochirus</taxon>
    </lineage>
</organism>
<dbReference type="EMBL" id="JAACNH010000002">
    <property type="protein sequence ID" value="KAG8451249.1"/>
    <property type="molecule type" value="Genomic_DNA"/>
</dbReference>
<comment type="caution">
    <text evidence="18">The sequence shown here is derived from an EMBL/GenBank/DDBJ whole genome shotgun (WGS) entry which is preliminary data.</text>
</comment>
<dbReference type="InterPro" id="IPR000719">
    <property type="entry name" value="Prot_kinase_dom"/>
</dbReference>
<evidence type="ECO:0000256" key="5">
    <source>
        <dbReference type="ARBA" id="ARBA00022741"/>
    </source>
</evidence>
<evidence type="ECO:0000313" key="19">
    <source>
        <dbReference type="Proteomes" id="UP000812440"/>
    </source>
</evidence>
<dbReference type="Gene3D" id="1.10.510.10">
    <property type="entry name" value="Transferase(Phosphotransferase) domain 1"/>
    <property type="match status" value="1"/>
</dbReference>
<protein>
    <recommendedName>
        <fullName evidence="14">Tyrosine-protein kinase</fullName>
        <ecNumber evidence="14">2.7.10.2</ecNumber>
    </recommendedName>
</protein>
<dbReference type="InterPro" id="IPR050198">
    <property type="entry name" value="Non-receptor_tyrosine_kinases"/>
</dbReference>
<dbReference type="SUPFAM" id="SSF50044">
    <property type="entry name" value="SH3-domain"/>
    <property type="match status" value="1"/>
</dbReference>
<evidence type="ECO:0000256" key="12">
    <source>
        <dbReference type="PROSITE-ProRule" id="PRU00192"/>
    </source>
</evidence>
<keyword evidence="19" id="KW-1185">Reference proteome</keyword>
<dbReference type="FunFam" id="3.30.505.10:FF:000001">
    <property type="entry name" value="Tyrosine-protein kinase"/>
    <property type="match status" value="1"/>
</dbReference>
<evidence type="ECO:0000259" key="16">
    <source>
        <dbReference type="PROSITE" id="PS50002"/>
    </source>
</evidence>
<feature type="domain" description="SH2" evidence="15">
    <location>
        <begin position="138"/>
        <end position="235"/>
    </location>
</feature>
<dbReference type="InterPro" id="IPR001245">
    <property type="entry name" value="Ser-Thr/Tyr_kinase_cat_dom"/>
</dbReference>
<sequence length="523" mass="59514">MGCYQCKEGEAAKEDEIVPDTIQTPHYYPDPTSHINFRKQENHMAFISNIPGIIGTNFGSIPKGIGMGVTVGITQFIALYDYDARTEDDLTFKKGEKFHIVNNSEGDWWEARSLSSGKRGYIPSNYVAPINSIQSKEWYFGKISRKDAERLLLCDGNPRGTFMIRESETTKGAYSLSIRDWDASRGDHPKHYKIRKLDNGGFYITTRVQFGTVEELVEHYREFNDGLCHLLTRPCINQTPQTLGLSKDAWEISRDSITLDKKLGQGCFGDVWKGTWNGTIQVAVKTLKTGTMSPEAFLEEAQIMKKLRHDKLVQLYAVVSEEPIYIVTEYMSQGSLLDHLKEGGGRFLRLPQLVDMSAQIASGMAYIERMNYIHRDLRAANILVSDNLVCKIADFGLARLIEDNEYTARQGAKFPIKWTAPEAALYGRFTIKSDVWSFGILVCELVTKGRIPYPGMSNREVLEQVERGYRMPSPPECPPSLHDMMLQCWRGDPEERPTFEYLQSFLDDYFTATEQQYQPGDNI</sequence>
<gene>
    <name evidence="18" type="ORF">GDO86_003472</name>
</gene>
<feature type="domain" description="SH3" evidence="16">
    <location>
        <begin position="71"/>
        <end position="132"/>
    </location>
</feature>
<dbReference type="PROSITE" id="PS50011">
    <property type="entry name" value="PROTEIN_KINASE_DOM"/>
    <property type="match status" value="1"/>
</dbReference>
<name>A0A8T2K1K9_9PIPI</name>
<dbReference type="Pfam" id="PF00017">
    <property type="entry name" value="SH2"/>
    <property type="match status" value="1"/>
</dbReference>
<dbReference type="FunFam" id="3.30.200.20:FF:000016">
    <property type="entry name" value="Tyrosine-protein kinase"/>
    <property type="match status" value="1"/>
</dbReference>
<dbReference type="InterPro" id="IPR036860">
    <property type="entry name" value="SH2_dom_sf"/>
</dbReference>
<evidence type="ECO:0000256" key="11">
    <source>
        <dbReference type="PROSITE-ProRule" id="PRU00191"/>
    </source>
</evidence>
<dbReference type="SUPFAM" id="SSF56112">
    <property type="entry name" value="Protein kinase-like (PK-like)"/>
    <property type="match status" value="1"/>
</dbReference>
<dbReference type="EC" id="2.7.10.2" evidence="14"/>
<dbReference type="PROSITE" id="PS00107">
    <property type="entry name" value="PROTEIN_KINASE_ATP"/>
    <property type="match status" value="1"/>
</dbReference>
<dbReference type="FunFam" id="1.10.510.10:FF:000553">
    <property type="entry name" value="Tyrosine-protein kinase"/>
    <property type="match status" value="1"/>
</dbReference>
<dbReference type="InterPro" id="IPR001452">
    <property type="entry name" value="SH3_domain"/>
</dbReference>
<dbReference type="Gene3D" id="3.30.505.10">
    <property type="entry name" value="SH2 domain"/>
    <property type="match status" value="1"/>
</dbReference>
<feature type="domain" description="Protein kinase" evidence="17">
    <location>
        <begin position="257"/>
        <end position="510"/>
    </location>
</feature>
<dbReference type="PROSITE" id="PS50001">
    <property type="entry name" value="SH2"/>
    <property type="match status" value="1"/>
</dbReference>
<evidence type="ECO:0000256" key="10">
    <source>
        <dbReference type="ARBA" id="ARBA00051245"/>
    </source>
</evidence>
<comment type="catalytic activity">
    <reaction evidence="10 14">
        <text>L-tyrosyl-[protein] + ATP = O-phospho-L-tyrosyl-[protein] + ADP + H(+)</text>
        <dbReference type="Rhea" id="RHEA:10596"/>
        <dbReference type="Rhea" id="RHEA-COMP:10136"/>
        <dbReference type="Rhea" id="RHEA-COMP:20101"/>
        <dbReference type="ChEBI" id="CHEBI:15378"/>
        <dbReference type="ChEBI" id="CHEBI:30616"/>
        <dbReference type="ChEBI" id="CHEBI:46858"/>
        <dbReference type="ChEBI" id="CHEBI:61978"/>
        <dbReference type="ChEBI" id="CHEBI:456216"/>
        <dbReference type="EC" id="2.7.10.2"/>
    </reaction>
</comment>
<dbReference type="Pfam" id="PF07714">
    <property type="entry name" value="PK_Tyr_Ser-Thr"/>
    <property type="match status" value="1"/>
</dbReference>
<keyword evidence="8 14" id="KW-0829">Tyrosine-protein kinase</keyword>
<dbReference type="PRINTS" id="PR00401">
    <property type="entry name" value="SH2DOMAIN"/>
</dbReference>
<dbReference type="PROSITE" id="PS00109">
    <property type="entry name" value="PROTEIN_KINASE_TYR"/>
    <property type="match status" value="1"/>
</dbReference>
<dbReference type="SMART" id="SM00219">
    <property type="entry name" value="TyrKc"/>
    <property type="match status" value="1"/>
</dbReference>
<evidence type="ECO:0000256" key="2">
    <source>
        <dbReference type="ARBA" id="ARBA00022553"/>
    </source>
</evidence>
<dbReference type="InterPro" id="IPR011009">
    <property type="entry name" value="Kinase-like_dom_sf"/>
</dbReference>
<evidence type="ECO:0000256" key="7">
    <source>
        <dbReference type="ARBA" id="ARBA00022840"/>
    </source>
</evidence>
<dbReference type="PRINTS" id="PR00452">
    <property type="entry name" value="SH3DOMAIN"/>
</dbReference>
<dbReference type="PROSITE" id="PS50002">
    <property type="entry name" value="SH3"/>
    <property type="match status" value="1"/>
</dbReference>
<dbReference type="GO" id="GO:0004715">
    <property type="term" value="F:non-membrane spanning protein tyrosine kinase activity"/>
    <property type="evidence" value="ECO:0007669"/>
    <property type="project" value="UniProtKB-EC"/>
</dbReference>
<evidence type="ECO:0000256" key="1">
    <source>
        <dbReference type="ARBA" id="ARBA00022443"/>
    </source>
</evidence>
<proteinExistence type="inferred from homology"/>
<dbReference type="InterPro" id="IPR036028">
    <property type="entry name" value="SH3-like_dom_sf"/>
</dbReference>
<dbReference type="InterPro" id="IPR000980">
    <property type="entry name" value="SH2"/>
</dbReference>
<evidence type="ECO:0000256" key="14">
    <source>
        <dbReference type="RuleBase" id="RU362096"/>
    </source>
</evidence>
<dbReference type="GO" id="GO:0005524">
    <property type="term" value="F:ATP binding"/>
    <property type="evidence" value="ECO:0007669"/>
    <property type="project" value="UniProtKB-UniRule"/>
</dbReference>
<keyword evidence="11" id="KW-0727">SH2 domain</keyword>